<evidence type="ECO:0000313" key="11">
    <source>
        <dbReference type="EMBL" id="KAJ9573980.1"/>
    </source>
</evidence>
<keyword evidence="5 9" id="KW-1133">Transmembrane helix</keyword>
<feature type="domain" description="Ionotropic glutamate receptor C-terminal" evidence="10">
    <location>
        <begin position="119"/>
        <end position="385"/>
    </location>
</feature>
<protein>
    <recommendedName>
        <fullName evidence="10">Ionotropic glutamate receptor C-terminal domain-containing protein</fullName>
    </recommendedName>
</protein>
<evidence type="ECO:0000256" key="5">
    <source>
        <dbReference type="ARBA" id="ARBA00022989"/>
    </source>
</evidence>
<sequence length="444" mass="51483">MDNLEEELLKPKNRKMDAMATYNYKVITLLMQFYNFSLGFPPSHLYGYVVENGREEGLILMLKNKEVDFSISAIQTNRARYRCTDFISVPTWEFRIVALFRHPPVNKYYGQVLLQPFEMNVWTACAGMWVVVILCIRFVSWVEIKTFDLMAQTNVEETVGSWSDSLMIIVGAISEQGTTMDSKWVSWRTAFLAAFILSMMVNINYSASLVSSLLSSPTKTIKTTRDLIDSSLTFGAEEISYNVPFFALNSDPLIHELYEKKMAPPHRPYYPRDVALAKMRKEYFAFHTEAIKVFPEIEDSFTDKEKCQLSEVLIFVPEKCYVPIPWGSPHKEAMTFALRKFAEIGLINWQDRIWRIPKPPCTIKEEFVSVDMDKISPAFVIIIVGSFASVVVLLLEMVSNKRRKTKMDLQRPIEINQKKTRIPKENDLFQQNLRYFTKRTNAFD</sequence>
<comment type="similarity">
    <text evidence="2">Belongs to the glutamate-gated ion channel (TC 1.A.10.1) family.</text>
</comment>
<keyword evidence="12" id="KW-1185">Reference proteome</keyword>
<dbReference type="PANTHER" id="PTHR42643">
    <property type="entry name" value="IONOTROPIC RECEPTOR 20A-RELATED"/>
    <property type="match status" value="1"/>
</dbReference>
<keyword evidence="8" id="KW-0325">Glycoprotein</keyword>
<evidence type="ECO:0000256" key="9">
    <source>
        <dbReference type="SAM" id="Phobius"/>
    </source>
</evidence>
<evidence type="ECO:0000256" key="3">
    <source>
        <dbReference type="ARBA" id="ARBA00022475"/>
    </source>
</evidence>
<proteinExistence type="inferred from homology"/>
<keyword evidence="3" id="KW-1003">Cell membrane</keyword>
<evidence type="ECO:0000256" key="2">
    <source>
        <dbReference type="ARBA" id="ARBA00008685"/>
    </source>
</evidence>
<dbReference type="GO" id="GO:0050906">
    <property type="term" value="P:detection of stimulus involved in sensory perception"/>
    <property type="evidence" value="ECO:0007669"/>
    <property type="project" value="UniProtKB-ARBA"/>
</dbReference>
<dbReference type="Gene3D" id="1.10.287.70">
    <property type="match status" value="1"/>
</dbReference>
<evidence type="ECO:0000256" key="4">
    <source>
        <dbReference type="ARBA" id="ARBA00022692"/>
    </source>
</evidence>
<reference evidence="11" key="2">
    <citation type="submission" date="2023-05" db="EMBL/GenBank/DDBJ databases">
        <authorList>
            <person name="Fouks B."/>
        </authorList>
    </citation>
    <scope>NUCLEOTIDE SEQUENCE</scope>
    <source>
        <strain evidence="11">Stay&amp;Tobe</strain>
        <tissue evidence="11">Testes</tissue>
    </source>
</reference>
<feature type="transmembrane region" description="Helical" evidence="9">
    <location>
        <begin position="190"/>
        <end position="214"/>
    </location>
</feature>
<comment type="caution">
    <text evidence="11">The sequence shown here is derived from an EMBL/GenBank/DDBJ whole genome shotgun (WGS) entry which is preliminary data.</text>
</comment>
<dbReference type="Pfam" id="PF00060">
    <property type="entry name" value="Lig_chan"/>
    <property type="match status" value="1"/>
</dbReference>
<evidence type="ECO:0000256" key="6">
    <source>
        <dbReference type="ARBA" id="ARBA00023136"/>
    </source>
</evidence>
<feature type="transmembrane region" description="Helical" evidence="9">
    <location>
        <begin position="378"/>
        <end position="398"/>
    </location>
</feature>
<feature type="transmembrane region" description="Helical" evidence="9">
    <location>
        <begin position="21"/>
        <end position="40"/>
    </location>
</feature>
<evidence type="ECO:0000256" key="7">
    <source>
        <dbReference type="ARBA" id="ARBA00023170"/>
    </source>
</evidence>
<dbReference type="Proteomes" id="UP001233999">
    <property type="component" value="Unassembled WGS sequence"/>
</dbReference>
<organism evidence="11 12">
    <name type="scientific">Diploptera punctata</name>
    <name type="common">Pacific beetle cockroach</name>
    <dbReference type="NCBI Taxonomy" id="6984"/>
    <lineage>
        <taxon>Eukaryota</taxon>
        <taxon>Metazoa</taxon>
        <taxon>Ecdysozoa</taxon>
        <taxon>Arthropoda</taxon>
        <taxon>Hexapoda</taxon>
        <taxon>Insecta</taxon>
        <taxon>Pterygota</taxon>
        <taxon>Neoptera</taxon>
        <taxon>Polyneoptera</taxon>
        <taxon>Dictyoptera</taxon>
        <taxon>Blattodea</taxon>
        <taxon>Blaberoidea</taxon>
        <taxon>Blaberidae</taxon>
        <taxon>Diplopterinae</taxon>
        <taxon>Diploptera</taxon>
    </lineage>
</organism>
<feature type="transmembrane region" description="Helical" evidence="9">
    <location>
        <begin position="121"/>
        <end position="140"/>
    </location>
</feature>
<dbReference type="SUPFAM" id="SSF53850">
    <property type="entry name" value="Periplasmic binding protein-like II"/>
    <property type="match status" value="1"/>
</dbReference>
<evidence type="ECO:0000256" key="1">
    <source>
        <dbReference type="ARBA" id="ARBA00004651"/>
    </source>
</evidence>
<reference evidence="11" key="1">
    <citation type="journal article" date="2023" name="IScience">
        <title>Live-bearing cockroach genome reveals convergent evolutionary mechanisms linked to viviparity in insects and beyond.</title>
        <authorList>
            <person name="Fouks B."/>
            <person name="Harrison M.C."/>
            <person name="Mikhailova A.A."/>
            <person name="Marchal E."/>
            <person name="English S."/>
            <person name="Carruthers M."/>
            <person name="Jennings E.C."/>
            <person name="Chiamaka E.L."/>
            <person name="Frigard R.A."/>
            <person name="Pippel M."/>
            <person name="Attardo G.M."/>
            <person name="Benoit J.B."/>
            <person name="Bornberg-Bauer E."/>
            <person name="Tobe S.S."/>
        </authorList>
    </citation>
    <scope>NUCLEOTIDE SEQUENCE</scope>
    <source>
        <strain evidence="11">Stay&amp;Tobe</strain>
    </source>
</reference>
<dbReference type="GO" id="GO:0015276">
    <property type="term" value="F:ligand-gated monoatomic ion channel activity"/>
    <property type="evidence" value="ECO:0007669"/>
    <property type="project" value="InterPro"/>
</dbReference>
<dbReference type="InterPro" id="IPR001320">
    <property type="entry name" value="Iontro_rcpt_C"/>
</dbReference>
<dbReference type="PANTHER" id="PTHR42643:SF33">
    <property type="entry name" value="GLUTAMATE RECEPTOR 2-LIKE PROTEIN"/>
    <property type="match status" value="1"/>
</dbReference>
<comment type="subcellular location">
    <subcellularLocation>
        <location evidence="1">Cell membrane</location>
        <topology evidence="1">Multi-pass membrane protein</topology>
    </subcellularLocation>
</comment>
<dbReference type="InterPro" id="IPR052192">
    <property type="entry name" value="Insect_Ionotropic_Sensory_Rcpt"/>
</dbReference>
<evidence type="ECO:0000256" key="8">
    <source>
        <dbReference type="ARBA" id="ARBA00023180"/>
    </source>
</evidence>
<dbReference type="EMBL" id="JASPKZ010010662">
    <property type="protein sequence ID" value="KAJ9573980.1"/>
    <property type="molecule type" value="Genomic_DNA"/>
</dbReference>
<evidence type="ECO:0000313" key="12">
    <source>
        <dbReference type="Proteomes" id="UP001233999"/>
    </source>
</evidence>
<keyword evidence="6 9" id="KW-0472">Membrane</keyword>
<keyword evidence="4 9" id="KW-0812">Transmembrane</keyword>
<accession>A0AAD7Z4D5</accession>
<dbReference type="GO" id="GO:0005886">
    <property type="term" value="C:plasma membrane"/>
    <property type="evidence" value="ECO:0007669"/>
    <property type="project" value="UniProtKB-SubCell"/>
</dbReference>
<evidence type="ECO:0000259" key="10">
    <source>
        <dbReference type="Pfam" id="PF00060"/>
    </source>
</evidence>
<keyword evidence="7" id="KW-0675">Receptor</keyword>
<gene>
    <name evidence="11" type="ORF">L9F63_008638</name>
</gene>
<dbReference type="AlphaFoldDB" id="A0AAD7Z4D5"/>
<name>A0AAD7Z4D5_DIPPU</name>